<dbReference type="RefSeq" id="WP_189006120.1">
    <property type="nucleotide sequence ID" value="NZ_BMPP01000005.1"/>
</dbReference>
<evidence type="ECO:0000259" key="1">
    <source>
        <dbReference type="PROSITE" id="PS50043"/>
    </source>
</evidence>
<accession>A0ABQ2ERA3</accession>
<name>A0ABQ2ERA3_9DEIO</name>
<dbReference type="SUPFAM" id="SSF48452">
    <property type="entry name" value="TPR-like"/>
    <property type="match status" value="1"/>
</dbReference>
<dbReference type="InterPro" id="IPR016032">
    <property type="entry name" value="Sig_transdc_resp-reg_C-effctor"/>
</dbReference>
<dbReference type="Gene3D" id="1.25.40.10">
    <property type="entry name" value="Tetratricopeptide repeat domain"/>
    <property type="match status" value="1"/>
</dbReference>
<dbReference type="Proteomes" id="UP000647587">
    <property type="component" value="Unassembled WGS sequence"/>
</dbReference>
<dbReference type="InterPro" id="IPR036388">
    <property type="entry name" value="WH-like_DNA-bd_sf"/>
</dbReference>
<gene>
    <name evidence="2" type="ORF">GCM10008955_15140</name>
</gene>
<dbReference type="SMART" id="SM00382">
    <property type="entry name" value="AAA"/>
    <property type="match status" value="1"/>
</dbReference>
<evidence type="ECO:0000313" key="3">
    <source>
        <dbReference type="Proteomes" id="UP000647587"/>
    </source>
</evidence>
<dbReference type="InterPro" id="IPR027417">
    <property type="entry name" value="P-loop_NTPase"/>
</dbReference>
<reference evidence="3" key="1">
    <citation type="journal article" date="2019" name="Int. J. Syst. Evol. Microbiol.">
        <title>The Global Catalogue of Microorganisms (GCM) 10K type strain sequencing project: providing services to taxonomists for standard genome sequencing and annotation.</title>
        <authorList>
            <consortium name="The Broad Institute Genomics Platform"/>
            <consortium name="The Broad Institute Genome Sequencing Center for Infectious Disease"/>
            <person name="Wu L."/>
            <person name="Ma J."/>
        </authorList>
    </citation>
    <scope>NUCLEOTIDE SEQUENCE [LARGE SCALE GENOMIC DNA]</scope>
    <source>
        <strain evidence="3">JCM 30331</strain>
    </source>
</reference>
<dbReference type="SUPFAM" id="SSF46894">
    <property type="entry name" value="C-terminal effector domain of the bipartite response regulators"/>
    <property type="match status" value="1"/>
</dbReference>
<dbReference type="InterPro" id="IPR000792">
    <property type="entry name" value="Tscrpt_reg_LuxR_C"/>
</dbReference>
<dbReference type="PANTHER" id="PTHR47691:SF3">
    <property type="entry name" value="HTH-TYPE TRANSCRIPTIONAL REGULATOR RV0890C-RELATED"/>
    <property type="match status" value="1"/>
</dbReference>
<dbReference type="PRINTS" id="PR00038">
    <property type="entry name" value="HTHLUXR"/>
</dbReference>
<comment type="caution">
    <text evidence="2">The sequence shown here is derived from an EMBL/GenBank/DDBJ whole genome shotgun (WGS) entry which is preliminary data.</text>
</comment>
<dbReference type="SMART" id="SM00421">
    <property type="entry name" value="HTH_LUXR"/>
    <property type="match status" value="1"/>
</dbReference>
<evidence type="ECO:0000313" key="2">
    <source>
        <dbReference type="EMBL" id="GGK22616.1"/>
    </source>
</evidence>
<organism evidence="2 3">
    <name type="scientific">Deinococcus malanensis</name>
    <dbReference type="NCBI Taxonomy" id="1706855"/>
    <lineage>
        <taxon>Bacteria</taxon>
        <taxon>Thermotogati</taxon>
        <taxon>Deinococcota</taxon>
        <taxon>Deinococci</taxon>
        <taxon>Deinococcales</taxon>
        <taxon>Deinococcaceae</taxon>
        <taxon>Deinococcus</taxon>
    </lineage>
</organism>
<feature type="domain" description="HTH luxR-type" evidence="1">
    <location>
        <begin position="707"/>
        <end position="772"/>
    </location>
</feature>
<dbReference type="PRINTS" id="PR00364">
    <property type="entry name" value="DISEASERSIST"/>
</dbReference>
<sequence>METVKAASHPPAVSLYGRTRELQSILLMLRSGTRIVTLRGPGGIGKTALACLVAHQVQAEYDDVFFVDLSAVREPQQVLGTVAATLPAPERLETALSTLARAVGGRRVLLILDNFEQVLGAAGDLPELLARAESLQLLVTSRAALGLHDESEYPLEPLPLPARGKPLEDSPAVALFVHRARAVQPEFTLSDENARDVVALVKALEGVPLAIELAAARLRSFTLRDLRSRLDHPLAFLKADFRDRPERLRSLRAAVQWSYDLLSQEDREVLECCALFKGSFTPEALVVVWGGPDVLDRAEALLEQSFLQRVSGPATRWKMLQPLRELALEHLASSSRADAWRERHSRHYLSVLPQPGHGAPGTPEDVRERYLPDYLNMRAGLVWAINHQQAELSLRYLGGIHLIWVPFGYFQEGLQLCRRVLELPADQHRHLRPRALHTMMECLLPTGDTEAFTSCARELLEVSLEQRNVLQELYGHLGLAIGEHWRGHNAESVRTNQNLIRRCSELLALPPGKRPAAITDALLHQVCNNALNNATFGLLELGEYELALQYANDSLAKARQAGISTHLAHHDIVGNALCHLGHYREAAEAYLVSLKFALEKEFPPLISINARGLALVMMRVGRPELAVRFFGAGWRMGPAGAGRYMEALYSRATAELREQLGKKSFESEWNAGQHLPLTTLGDAAFAFARSLQTAPERKADPFSAVPETPAPAELTGRELEVLALLVQGHPDRRIAKLLNISPGTVSKHVGSMLGKLGLRNRVELARWAIERHMYE</sequence>
<dbReference type="InterPro" id="IPR003593">
    <property type="entry name" value="AAA+_ATPase"/>
</dbReference>
<dbReference type="Pfam" id="PF13401">
    <property type="entry name" value="AAA_22"/>
    <property type="match status" value="1"/>
</dbReference>
<dbReference type="SUPFAM" id="SSF52540">
    <property type="entry name" value="P-loop containing nucleoside triphosphate hydrolases"/>
    <property type="match status" value="1"/>
</dbReference>
<protein>
    <recommendedName>
        <fullName evidence="1">HTH luxR-type domain-containing protein</fullName>
    </recommendedName>
</protein>
<proteinExistence type="predicted"/>
<dbReference type="PROSITE" id="PS50043">
    <property type="entry name" value="HTH_LUXR_2"/>
    <property type="match status" value="1"/>
</dbReference>
<dbReference type="Gene3D" id="1.10.10.10">
    <property type="entry name" value="Winged helix-like DNA-binding domain superfamily/Winged helix DNA-binding domain"/>
    <property type="match status" value="1"/>
</dbReference>
<dbReference type="Pfam" id="PF00196">
    <property type="entry name" value="GerE"/>
    <property type="match status" value="1"/>
</dbReference>
<dbReference type="PANTHER" id="PTHR47691">
    <property type="entry name" value="REGULATOR-RELATED"/>
    <property type="match status" value="1"/>
</dbReference>
<dbReference type="CDD" id="cd06170">
    <property type="entry name" value="LuxR_C_like"/>
    <property type="match status" value="1"/>
</dbReference>
<dbReference type="InterPro" id="IPR011990">
    <property type="entry name" value="TPR-like_helical_dom_sf"/>
</dbReference>
<dbReference type="InterPro" id="IPR049945">
    <property type="entry name" value="AAA_22"/>
</dbReference>
<dbReference type="EMBL" id="BMPP01000005">
    <property type="protein sequence ID" value="GGK22616.1"/>
    <property type="molecule type" value="Genomic_DNA"/>
</dbReference>
<dbReference type="Gene3D" id="3.40.50.300">
    <property type="entry name" value="P-loop containing nucleotide triphosphate hydrolases"/>
    <property type="match status" value="1"/>
</dbReference>
<keyword evidence="3" id="KW-1185">Reference proteome</keyword>